<dbReference type="InterPro" id="IPR000683">
    <property type="entry name" value="Gfo/Idh/MocA-like_OxRdtase_N"/>
</dbReference>
<dbReference type="Pfam" id="PF01408">
    <property type="entry name" value="GFO_IDH_MocA"/>
    <property type="match status" value="1"/>
</dbReference>
<dbReference type="Proteomes" id="UP000053257">
    <property type="component" value="Unassembled WGS sequence"/>
</dbReference>
<evidence type="ECO:0000259" key="2">
    <source>
        <dbReference type="Pfam" id="PF01408"/>
    </source>
</evidence>
<accession>A0A0C3SAN4</accession>
<keyword evidence="1" id="KW-0560">Oxidoreductase</keyword>
<protein>
    <submittedName>
        <fullName evidence="4">Uncharacterized protein</fullName>
    </submittedName>
</protein>
<dbReference type="AlphaFoldDB" id="A0A0C3SAN4"/>
<dbReference type="Gene3D" id="3.30.360.10">
    <property type="entry name" value="Dihydrodipicolinate Reductase, domain 2"/>
    <property type="match status" value="1"/>
</dbReference>
<organism evidence="4 5">
    <name type="scientific">Phlebiopsis gigantea (strain 11061_1 CR5-6)</name>
    <name type="common">White-rot fungus</name>
    <name type="synonym">Peniophora gigantea</name>
    <dbReference type="NCBI Taxonomy" id="745531"/>
    <lineage>
        <taxon>Eukaryota</taxon>
        <taxon>Fungi</taxon>
        <taxon>Dikarya</taxon>
        <taxon>Basidiomycota</taxon>
        <taxon>Agaricomycotina</taxon>
        <taxon>Agaricomycetes</taxon>
        <taxon>Polyporales</taxon>
        <taxon>Phanerochaetaceae</taxon>
        <taxon>Phlebiopsis</taxon>
    </lineage>
</organism>
<dbReference type="OrthoDB" id="64915at2759"/>
<keyword evidence="5" id="KW-1185">Reference proteome</keyword>
<sequence length="379" mass="40185">MPAPNIPIRVGVIGLSTSGGWATTLLAPLLDSTSPVFQKYKLVALSTRSAESASATAEKYSAQLGHTIKAYHGASGTRDLAQDPDVDLVIVTVKVVDHKAAAFPAIEAGKDVFVEWPLGKSLEEAVEIAQKAKAKGVRAMVGTQAIHTPIVKKFKEVVESGAIGKVLSTYMTVIIPKENGFMGGDTISERATYMLAPNSGATHSDIMGGHLISGLISALGPISSLSSTVTSLYPTLELLDSSGKRTGKIVTRHNPDQVAFTGLLASGATVSFQLTTGVTPAAKGHNTFRWTVIGEKGTIEATGDSVLYTMVANKITVNGESWEPEYEWNYLTGPIQRGWDEFAKGDEGKYATFEDAIKLHKIIDAVAVSGRNGVRVDIN</sequence>
<dbReference type="Gene3D" id="3.40.50.720">
    <property type="entry name" value="NAD(P)-binding Rossmann-like Domain"/>
    <property type="match status" value="1"/>
</dbReference>
<name>A0A0C3SAN4_PHLG1</name>
<evidence type="ECO:0000313" key="4">
    <source>
        <dbReference type="EMBL" id="KIP09362.1"/>
    </source>
</evidence>
<dbReference type="EMBL" id="KN840467">
    <property type="protein sequence ID" value="KIP09362.1"/>
    <property type="molecule type" value="Genomic_DNA"/>
</dbReference>
<dbReference type="GO" id="GO:0000166">
    <property type="term" value="F:nucleotide binding"/>
    <property type="evidence" value="ECO:0007669"/>
    <property type="project" value="InterPro"/>
</dbReference>
<dbReference type="SUPFAM" id="SSF51735">
    <property type="entry name" value="NAD(P)-binding Rossmann-fold domains"/>
    <property type="match status" value="1"/>
</dbReference>
<evidence type="ECO:0000256" key="1">
    <source>
        <dbReference type="ARBA" id="ARBA00023002"/>
    </source>
</evidence>
<gene>
    <name evidence="4" type="ORF">PHLGIDRAFT_34501</name>
</gene>
<evidence type="ECO:0000259" key="3">
    <source>
        <dbReference type="Pfam" id="PF22685"/>
    </source>
</evidence>
<evidence type="ECO:0000313" key="5">
    <source>
        <dbReference type="Proteomes" id="UP000053257"/>
    </source>
</evidence>
<dbReference type="GO" id="GO:0016491">
    <property type="term" value="F:oxidoreductase activity"/>
    <property type="evidence" value="ECO:0007669"/>
    <property type="project" value="UniProtKB-KW"/>
</dbReference>
<feature type="domain" description="Gfo/Idh/MocA-like oxidoreductase N-terminal" evidence="2">
    <location>
        <begin position="8"/>
        <end position="142"/>
    </location>
</feature>
<dbReference type="SUPFAM" id="SSF55347">
    <property type="entry name" value="Glyceraldehyde-3-phosphate dehydrogenase-like, C-terminal domain"/>
    <property type="match status" value="1"/>
</dbReference>
<proteinExistence type="predicted"/>
<reference evidence="4 5" key="1">
    <citation type="journal article" date="2014" name="PLoS Genet.">
        <title>Analysis of the Phlebiopsis gigantea genome, transcriptome and secretome provides insight into its pioneer colonization strategies of wood.</title>
        <authorList>
            <person name="Hori C."/>
            <person name="Ishida T."/>
            <person name="Igarashi K."/>
            <person name="Samejima M."/>
            <person name="Suzuki H."/>
            <person name="Master E."/>
            <person name="Ferreira P."/>
            <person name="Ruiz-Duenas F.J."/>
            <person name="Held B."/>
            <person name="Canessa P."/>
            <person name="Larrondo L.F."/>
            <person name="Schmoll M."/>
            <person name="Druzhinina I.S."/>
            <person name="Kubicek C.P."/>
            <person name="Gaskell J.A."/>
            <person name="Kersten P."/>
            <person name="St John F."/>
            <person name="Glasner J."/>
            <person name="Sabat G."/>
            <person name="Splinter BonDurant S."/>
            <person name="Syed K."/>
            <person name="Yadav J."/>
            <person name="Mgbeahuruike A.C."/>
            <person name="Kovalchuk A."/>
            <person name="Asiegbu F.O."/>
            <person name="Lackner G."/>
            <person name="Hoffmeister D."/>
            <person name="Rencoret J."/>
            <person name="Gutierrez A."/>
            <person name="Sun H."/>
            <person name="Lindquist E."/>
            <person name="Barry K."/>
            <person name="Riley R."/>
            <person name="Grigoriev I.V."/>
            <person name="Henrissat B."/>
            <person name="Kues U."/>
            <person name="Berka R.M."/>
            <person name="Martinez A.T."/>
            <person name="Covert S.F."/>
            <person name="Blanchette R.A."/>
            <person name="Cullen D."/>
        </authorList>
    </citation>
    <scope>NUCLEOTIDE SEQUENCE [LARGE SCALE GENOMIC DNA]</scope>
    <source>
        <strain evidence="4 5">11061_1 CR5-6</strain>
    </source>
</reference>
<feature type="domain" description="Gal80p-like C-terminal" evidence="3">
    <location>
        <begin position="149"/>
        <end position="302"/>
    </location>
</feature>
<dbReference type="HOGENOM" id="CLU_023194_25_2_1"/>
<dbReference type="PANTHER" id="PTHR43818">
    <property type="entry name" value="BCDNA.GH03377"/>
    <property type="match status" value="1"/>
</dbReference>
<dbReference type="InterPro" id="IPR036291">
    <property type="entry name" value="NAD(P)-bd_dom_sf"/>
</dbReference>
<dbReference type="InterPro" id="IPR055080">
    <property type="entry name" value="Gal80p-like_C"/>
</dbReference>
<dbReference type="STRING" id="745531.A0A0C3SAN4"/>
<dbReference type="PANTHER" id="PTHR43818:SF11">
    <property type="entry name" value="BCDNA.GH03377"/>
    <property type="match status" value="1"/>
</dbReference>
<dbReference type="Pfam" id="PF22685">
    <property type="entry name" value="Gal80p_C-like"/>
    <property type="match status" value="1"/>
</dbReference>
<dbReference type="InterPro" id="IPR050463">
    <property type="entry name" value="Gfo/Idh/MocA_oxidrdct_glycsds"/>
</dbReference>